<dbReference type="EC" id="2.7.11.1" evidence="1"/>
<dbReference type="AlphaFoldDB" id="A0A4U0XTI8"/>
<feature type="compositionally biased region" description="Polar residues" evidence="8">
    <location>
        <begin position="89"/>
        <end position="102"/>
    </location>
</feature>
<accession>A0A4U0XTI8</accession>
<comment type="catalytic activity">
    <reaction evidence="6">
        <text>L-threonyl-[protein] + ATP = O-phospho-L-threonyl-[protein] + ADP + H(+)</text>
        <dbReference type="Rhea" id="RHEA:46608"/>
        <dbReference type="Rhea" id="RHEA-COMP:11060"/>
        <dbReference type="Rhea" id="RHEA-COMP:11605"/>
        <dbReference type="ChEBI" id="CHEBI:15378"/>
        <dbReference type="ChEBI" id="CHEBI:30013"/>
        <dbReference type="ChEBI" id="CHEBI:30616"/>
        <dbReference type="ChEBI" id="CHEBI:61977"/>
        <dbReference type="ChEBI" id="CHEBI:456216"/>
        <dbReference type="EC" id="2.7.11.1"/>
    </reaction>
</comment>
<proteinExistence type="predicted"/>
<evidence type="ECO:0000256" key="8">
    <source>
        <dbReference type="SAM" id="MobiDB-lite"/>
    </source>
</evidence>
<comment type="caution">
    <text evidence="10">The sequence shown here is derived from an EMBL/GenBank/DDBJ whole genome shotgun (WGS) entry which is preliminary data.</text>
</comment>
<dbReference type="GO" id="GO:0004674">
    <property type="term" value="F:protein serine/threonine kinase activity"/>
    <property type="evidence" value="ECO:0007669"/>
    <property type="project" value="UniProtKB-KW"/>
</dbReference>
<evidence type="ECO:0000256" key="3">
    <source>
        <dbReference type="ARBA" id="ARBA00022553"/>
    </source>
</evidence>
<evidence type="ECO:0000313" key="10">
    <source>
        <dbReference type="EMBL" id="TKA81004.1"/>
    </source>
</evidence>
<dbReference type="OrthoDB" id="504170at2759"/>
<feature type="compositionally biased region" description="Polar residues" evidence="8">
    <location>
        <begin position="11"/>
        <end position="22"/>
    </location>
</feature>
<keyword evidence="5" id="KW-0418">Kinase</keyword>
<evidence type="ECO:0000256" key="1">
    <source>
        <dbReference type="ARBA" id="ARBA00012513"/>
    </source>
</evidence>
<sequence length="543" mass="60203">MTDKPSPYDTPPSSISNRTSGHSQREVSGRPLPALPGETPNTSFARELAETRNRLAASAAKYAADSGENVDRINEMIEQLDAQFGRVLQSSGEYSRRSTSAPGQRPVDVPFLPAITEEGRSSDADELHFGRGGSRAVTDPTPRRPGQPSRRHTEHTTIRVVDPPSPSSVAPLNIRKRSDDSQTPQTVGKSNLLHNDTVRRKAGSKFLGFKGSYDALSQKFSNDSAGGADAAQESGTDKEAVRTIIKKKSSWFRRKVSNESKEKEPARPPIPTAWQDLDDRMASTRTLPTPPKPQRVGDPPLSSDSSEFPMRNLTPVSNTEKRGFARWFRKRAGGKQHIQKLELSAPTVFANGSMTSIDTALFSVSGGPDGSNIANRESTDERSWFARFLHIKPASKILCLQVGRGKARTEIVKLLRQWRQYGIRDLMFDRERNVINGRVDKVNRKLQHLPLSLSIFHLFDQSEPAESSLRADLQIKPVAFAAQLYVVLEHGRRAQLCLARFTQTKGAASSFRKVIDTLESVLGQRGLLVEDEAQWRDMCEVLT</sequence>
<dbReference type="Gene3D" id="3.30.310.220">
    <property type="entry name" value="Fungal kinase associated-1 domain"/>
    <property type="match status" value="1"/>
</dbReference>
<comment type="catalytic activity">
    <reaction evidence="7">
        <text>L-seryl-[protein] + ATP = O-phospho-L-seryl-[protein] + ADP + H(+)</text>
        <dbReference type="Rhea" id="RHEA:17989"/>
        <dbReference type="Rhea" id="RHEA-COMP:9863"/>
        <dbReference type="Rhea" id="RHEA-COMP:11604"/>
        <dbReference type="ChEBI" id="CHEBI:15378"/>
        <dbReference type="ChEBI" id="CHEBI:29999"/>
        <dbReference type="ChEBI" id="CHEBI:30616"/>
        <dbReference type="ChEBI" id="CHEBI:83421"/>
        <dbReference type="ChEBI" id="CHEBI:456216"/>
        <dbReference type="EC" id="2.7.11.1"/>
    </reaction>
</comment>
<organism evidence="10 11">
    <name type="scientific">Cryomyces minteri</name>
    <dbReference type="NCBI Taxonomy" id="331657"/>
    <lineage>
        <taxon>Eukaryota</taxon>
        <taxon>Fungi</taxon>
        <taxon>Dikarya</taxon>
        <taxon>Ascomycota</taxon>
        <taxon>Pezizomycotina</taxon>
        <taxon>Dothideomycetes</taxon>
        <taxon>Dothideomycetes incertae sedis</taxon>
        <taxon>Cryomyces</taxon>
    </lineage>
</organism>
<protein>
    <recommendedName>
        <fullName evidence="1">non-specific serine/threonine protein kinase</fullName>
        <ecNumber evidence="1">2.7.11.1</ecNumber>
    </recommendedName>
</protein>
<feature type="domain" description="Fungal kinase associated-1" evidence="9">
    <location>
        <begin position="381"/>
        <end position="529"/>
    </location>
</feature>
<keyword evidence="3" id="KW-0597">Phosphoprotein</keyword>
<feature type="compositionally biased region" description="Basic and acidic residues" evidence="8">
    <location>
        <begin position="256"/>
        <end position="266"/>
    </location>
</feature>
<reference evidence="10 11" key="1">
    <citation type="submission" date="2017-03" db="EMBL/GenBank/DDBJ databases">
        <title>Genomes of endolithic fungi from Antarctica.</title>
        <authorList>
            <person name="Coleine C."/>
            <person name="Masonjones S."/>
            <person name="Stajich J.E."/>
        </authorList>
    </citation>
    <scope>NUCLEOTIDE SEQUENCE [LARGE SCALE GENOMIC DNA]</scope>
    <source>
        <strain evidence="10 11">CCFEE 5187</strain>
    </source>
</reference>
<keyword evidence="4" id="KW-0808">Transferase</keyword>
<keyword evidence="11" id="KW-1185">Reference proteome</keyword>
<feature type="region of interest" description="Disordered" evidence="8">
    <location>
        <begin position="254"/>
        <end position="315"/>
    </location>
</feature>
<feature type="compositionally biased region" description="Polar residues" evidence="8">
    <location>
        <begin position="181"/>
        <end position="194"/>
    </location>
</feature>
<keyword evidence="2" id="KW-0723">Serine/threonine-protein kinase</keyword>
<gene>
    <name evidence="10" type="ORF">B0A49_01515</name>
</gene>
<evidence type="ECO:0000313" key="11">
    <source>
        <dbReference type="Proteomes" id="UP000308768"/>
    </source>
</evidence>
<dbReference type="STRING" id="331657.A0A4U0XTI8"/>
<dbReference type="Proteomes" id="UP000308768">
    <property type="component" value="Unassembled WGS sequence"/>
</dbReference>
<name>A0A4U0XTI8_9PEZI</name>
<feature type="region of interest" description="Disordered" evidence="8">
    <location>
        <begin position="89"/>
        <end position="195"/>
    </location>
</feature>
<evidence type="ECO:0000259" key="9">
    <source>
        <dbReference type="Pfam" id="PF16797"/>
    </source>
</evidence>
<feature type="compositionally biased region" description="Basic and acidic residues" evidence="8">
    <location>
        <begin position="117"/>
        <end position="129"/>
    </location>
</feature>
<dbReference type="Pfam" id="PF16797">
    <property type="entry name" value="Fungal_KA1"/>
    <property type="match status" value="1"/>
</dbReference>
<evidence type="ECO:0000256" key="4">
    <source>
        <dbReference type="ARBA" id="ARBA00022679"/>
    </source>
</evidence>
<evidence type="ECO:0000256" key="2">
    <source>
        <dbReference type="ARBA" id="ARBA00022527"/>
    </source>
</evidence>
<dbReference type="InterPro" id="IPR031850">
    <property type="entry name" value="Fungal_KA1_dom"/>
</dbReference>
<evidence type="ECO:0000256" key="7">
    <source>
        <dbReference type="ARBA" id="ARBA00048679"/>
    </source>
</evidence>
<feature type="region of interest" description="Disordered" evidence="8">
    <location>
        <begin position="1"/>
        <end position="42"/>
    </location>
</feature>
<evidence type="ECO:0000256" key="5">
    <source>
        <dbReference type="ARBA" id="ARBA00022777"/>
    </source>
</evidence>
<dbReference type="InterPro" id="IPR043024">
    <property type="entry name" value="KA1_sf_fungal"/>
</dbReference>
<evidence type="ECO:0000256" key="6">
    <source>
        <dbReference type="ARBA" id="ARBA00047899"/>
    </source>
</evidence>
<dbReference type="EMBL" id="NAJN01000038">
    <property type="protein sequence ID" value="TKA81004.1"/>
    <property type="molecule type" value="Genomic_DNA"/>
</dbReference>